<reference evidence="1" key="2">
    <citation type="submission" date="2021-04" db="EMBL/GenBank/DDBJ databases">
        <authorList>
            <person name="Gilroy R."/>
        </authorList>
    </citation>
    <scope>NUCLEOTIDE SEQUENCE</scope>
    <source>
        <strain evidence="1">CHK178-16964</strain>
    </source>
</reference>
<name>A0A9D2HGE3_9FIRM</name>
<dbReference type="CDD" id="cd12870">
    <property type="entry name" value="MqsA"/>
    <property type="match status" value="1"/>
</dbReference>
<dbReference type="AlphaFoldDB" id="A0A9D2HGE3"/>
<dbReference type="Gene3D" id="3.10.20.860">
    <property type="match status" value="1"/>
</dbReference>
<reference evidence="1" key="1">
    <citation type="journal article" date="2021" name="PeerJ">
        <title>Extensive microbial diversity within the chicken gut microbiome revealed by metagenomics and culture.</title>
        <authorList>
            <person name="Gilroy R."/>
            <person name="Ravi A."/>
            <person name="Getino M."/>
            <person name="Pursley I."/>
            <person name="Horton D.L."/>
            <person name="Alikhan N.F."/>
            <person name="Baker D."/>
            <person name="Gharbi K."/>
            <person name="Hall N."/>
            <person name="Watson M."/>
            <person name="Adriaenssens E.M."/>
            <person name="Foster-Nyarko E."/>
            <person name="Jarju S."/>
            <person name="Secka A."/>
            <person name="Antonio M."/>
            <person name="Oren A."/>
            <person name="Chaudhuri R.R."/>
            <person name="La Ragione R."/>
            <person name="Hildebrand F."/>
            <person name="Pallen M.J."/>
        </authorList>
    </citation>
    <scope>NUCLEOTIDE SEQUENCE</scope>
    <source>
        <strain evidence="1">CHK178-16964</strain>
    </source>
</reference>
<organism evidence="1 2">
    <name type="scientific">Candidatus Lachnoclostridium stercoravium</name>
    <dbReference type="NCBI Taxonomy" id="2838633"/>
    <lineage>
        <taxon>Bacteria</taxon>
        <taxon>Bacillati</taxon>
        <taxon>Bacillota</taxon>
        <taxon>Clostridia</taxon>
        <taxon>Lachnospirales</taxon>
        <taxon>Lachnospiraceae</taxon>
    </lineage>
</organism>
<dbReference type="EMBL" id="DWZA01000004">
    <property type="protein sequence ID" value="HJA70009.1"/>
    <property type="molecule type" value="Genomic_DNA"/>
</dbReference>
<gene>
    <name evidence="1" type="ORF">IAA07_00325</name>
</gene>
<evidence type="ECO:0000313" key="1">
    <source>
        <dbReference type="EMBL" id="HJA70009.1"/>
    </source>
</evidence>
<proteinExistence type="predicted"/>
<comment type="caution">
    <text evidence="1">The sequence shown here is derived from an EMBL/GenBank/DDBJ whole genome shotgun (WGS) entry which is preliminary data.</text>
</comment>
<accession>A0A9D2HGE3</accession>
<sequence>MKMCFMCKGDLKESTTTYMTDFNGSYIIIKNVPCTQCTQCGEVYLNGATLMKIEKILERLKSALTEIAVVDYTQLAA</sequence>
<dbReference type="Proteomes" id="UP000823900">
    <property type="component" value="Unassembled WGS sequence"/>
</dbReference>
<evidence type="ECO:0000313" key="2">
    <source>
        <dbReference type="Proteomes" id="UP000823900"/>
    </source>
</evidence>
<dbReference type="InterPro" id="IPR022453">
    <property type="entry name" value="Znf_MqsA-type"/>
</dbReference>
<protein>
    <submittedName>
        <fullName evidence="1">Type II toxin-antitoxin system MqsA family antitoxin</fullName>
    </submittedName>
</protein>
<dbReference type="NCBIfam" id="TIGR03831">
    <property type="entry name" value="YgiT_finger"/>
    <property type="match status" value="1"/>
</dbReference>